<gene>
    <name evidence="4" type="ORF">WH87_16470</name>
</gene>
<evidence type="ECO:0000313" key="4">
    <source>
        <dbReference type="EMBL" id="KKC35633.1"/>
    </source>
</evidence>
<dbReference type="Pfam" id="PF00571">
    <property type="entry name" value="CBS"/>
    <property type="match status" value="2"/>
</dbReference>
<sequence length="151" mass="16415">MFVDTILHTKGSLVHTMPETATLAAAINALNTHNIGALVITDPAGAIVGILSERDIVRRLGQGAASILDLPIADAMTRDVQTCARDTEIGEVMERMTQFRVRHMPITENGRLLGIVSIGDVVKFKIEQAEREAEDLRGYIAGDNARTDRAH</sequence>
<dbReference type="SUPFAM" id="SSF54631">
    <property type="entry name" value="CBS-domain pair"/>
    <property type="match status" value="1"/>
</dbReference>
<feature type="domain" description="CBS" evidence="3">
    <location>
        <begin position="8"/>
        <end position="66"/>
    </location>
</feature>
<name>A0A0F5Q3Y7_9HYPH</name>
<dbReference type="PANTHER" id="PTHR43080:SF2">
    <property type="entry name" value="CBS DOMAIN-CONTAINING PROTEIN"/>
    <property type="match status" value="1"/>
</dbReference>
<feature type="domain" description="CBS" evidence="3">
    <location>
        <begin position="76"/>
        <end position="131"/>
    </location>
</feature>
<dbReference type="AlphaFoldDB" id="A0A0F5Q3Y7"/>
<accession>A0A0F5Q3Y7</accession>
<dbReference type="RefSeq" id="WP_046140469.1">
    <property type="nucleotide sequence ID" value="NZ_LANJ01000045.1"/>
</dbReference>
<keyword evidence="5" id="KW-1185">Reference proteome</keyword>
<dbReference type="InterPro" id="IPR051257">
    <property type="entry name" value="Diverse_CBS-Domain"/>
</dbReference>
<dbReference type="OrthoDB" id="9807125at2"/>
<dbReference type="SMART" id="SM00116">
    <property type="entry name" value="CBS"/>
    <property type="match status" value="2"/>
</dbReference>
<dbReference type="PATRIC" id="fig|1293439.3.peg.3362"/>
<protein>
    <recommendedName>
        <fullName evidence="3">CBS domain-containing protein</fullName>
    </recommendedName>
</protein>
<keyword evidence="1 2" id="KW-0129">CBS domain</keyword>
<dbReference type="Gene3D" id="3.10.580.10">
    <property type="entry name" value="CBS-domain"/>
    <property type="match status" value="1"/>
</dbReference>
<organism evidence="4 5">
    <name type="scientific">Devosia epidermidihirudinis</name>
    <dbReference type="NCBI Taxonomy" id="1293439"/>
    <lineage>
        <taxon>Bacteria</taxon>
        <taxon>Pseudomonadati</taxon>
        <taxon>Pseudomonadota</taxon>
        <taxon>Alphaproteobacteria</taxon>
        <taxon>Hyphomicrobiales</taxon>
        <taxon>Devosiaceae</taxon>
        <taxon>Devosia</taxon>
    </lineage>
</organism>
<dbReference type="PROSITE" id="PS51371">
    <property type="entry name" value="CBS"/>
    <property type="match status" value="2"/>
</dbReference>
<dbReference type="EMBL" id="LANJ01000045">
    <property type="protein sequence ID" value="KKC35633.1"/>
    <property type="molecule type" value="Genomic_DNA"/>
</dbReference>
<dbReference type="STRING" id="1293439.WH87_16470"/>
<dbReference type="CDD" id="cd04623">
    <property type="entry name" value="CBS_pair_bac_euk"/>
    <property type="match status" value="1"/>
</dbReference>
<comment type="caution">
    <text evidence="4">The sequence shown here is derived from an EMBL/GenBank/DDBJ whole genome shotgun (WGS) entry which is preliminary data.</text>
</comment>
<reference evidence="4 5" key="1">
    <citation type="submission" date="2015-03" db="EMBL/GenBank/DDBJ databases">
        <authorList>
            <person name="Lepp D."/>
            <person name="Hassan Y.I."/>
            <person name="Li X.-Z."/>
            <person name="Zhou T."/>
        </authorList>
    </citation>
    <scope>NUCLEOTIDE SEQUENCE [LARGE SCALE GENOMIC DNA]</scope>
    <source>
        <strain evidence="4 5">E84</strain>
    </source>
</reference>
<evidence type="ECO:0000313" key="5">
    <source>
        <dbReference type="Proteomes" id="UP000033411"/>
    </source>
</evidence>
<dbReference type="InterPro" id="IPR044725">
    <property type="entry name" value="CBSX3_CBS_dom"/>
</dbReference>
<dbReference type="Proteomes" id="UP000033411">
    <property type="component" value="Unassembled WGS sequence"/>
</dbReference>
<dbReference type="InterPro" id="IPR046342">
    <property type="entry name" value="CBS_dom_sf"/>
</dbReference>
<dbReference type="PANTHER" id="PTHR43080">
    <property type="entry name" value="CBS DOMAIN-CONTAINING PROTEIN CBSX3, MITOCHONDRIAL"/>
    <property type="match status" value="1"/>
</dbReference>
<evidence type="ECO:0000256" key="1">
    <source>
        <dbReference type="ARBA" id="ARBA00023122"/>
    </source>
</evidence>
<proteinExistence type="predicted"/>
<evidence type="ECO:0000259" key="3">
    <source>
        <dbReference type="PROSITE" id="PS51371"/>
    </source>
</evidence>
<dbReference type="InterPro" id="IPR000644">
    <property type="entry name" value="CBS_dom"/>
</dbReference>
<evidence type="ECO:0000256" key="2">
    <source>
        <dbReference type="PROSITE-ProRule" id="PRU00703"/>
    </source>
</evidence>